<keyword evidence="1" id="KW-0472">Membrane</keyword>
<reference evidence="2 3" key="1">
    <citation type="submission" date="2023-07" db="EMBL/GenBank/DDBJ databases">
        <title>Genomic Encyclopedia of Type Strains, Phase IV (KMG-IV): sequencing the most valuable type-strain genomes for metagenomic binning, comparative biology and taxonomic classification.</title>
        <authorList>
            <person name="Goeker M."/>
        </authorList>
    </citation>
    <scope>NUCLEOTIDE SEQUENCE [LARGE SCALE GENOMIC DNA]</scope>
    <source>
        <strain evidence="2 3">DSM 100301</strain>
    </source>
</reference>
<feature type="transmembrane region" description="Helical" evidence="1">
    <location>
        <begin position="65"/>
        <end position="85"/>
    </location>
</feature>
<dbReference type="Proteomes" id="UP001235269">
    <property type="component" value="Unassembled WGS sequence"/>
</dbReference>
<keyword evidence="3" id="KW-1185">Reference proteome</keyword>
<evidence type="ECO:0000313" key="3">
    <source>
        <dbReference type="Proteomes" id="UP001235269"/>
    </source>
</evidence>
<feature type="transmembrane region" description="Helical" evidence="1">
    <location>
        <begin position="131"/>
        <end position="152"/>
    </location>
</feature>
<proteinExistence type="predicted"/>
<accession>A0ABU0IB19</accession>
<feature type="transmembrane region" description="Helical" evidence="1">
    <location>
        <begin position="172"/>
        <end position="190"/>
    </location>
</feature>
<comment type="caution">
    <text evidence="2">The sequence shown here is derived from an EMBL/GenBank/DDBJ whole genome shotgun (WGS) entry which is preliminary data.</text>
</comment>
<feature type="transmembrane region" description="Helical" evidence="1">
    <location>
        <begin position="105"/>
        <end position="125"/>
    </location>
</feature>
<gene>
    <name evidence="2" type="ORF">QO005_001750</name>
</gene>
<evidence type="ECO:0000313" key="2">
    <source>
        <dbReference type="EMBL" id="MDQ0455416.1"/>
    </source>
</evidence>
<sequence>MPLSTFLFAVLALLLAPGPTNTLMGVAGARFGLTRVLRLLPAEISGYLTTIIPLLLIGQHLPQHWPGFAATLKLAAAVWVLILALKLWHMPVTGEDHGHISAGRVYVTTMLNPKALVFALVLLPAPGEAVFPLYFGLFIVLVGAVAVIWGVAGRLTQTGQGGPRRLQTIQRLAALWLGFLSFSLMVGVMTA</sequence>
<dbReference type="EMBL" id="JAUSWH010000004">
    <property type="protein sequence ID" value="MDQ0455416.1"/>
    <property type="molecule type" value="Genomic_DNA"/>
</dbReference>
<name>A0ABU0IB19_9HYPH</name>
<evidence type="ECO:0000256" key="1">
    <source>
        <dbReference type="SAM" id="Phobius"/>
    </source>
</evidence>
<dbReference type="RefSeq" id="WP_307157600.1">
    <property type="nucleotide sequence ID" value="NZ_JAUSWH010000004.1"/>
</dbReference>
<keyword evidence="1" id="KW-1133">Transmembrane helix</keyword>
<keyword evidence="1" id="KW-0812">Transmembrane</keyword>
<protein>
    <submittedName>
        <fullName evidence="2">Threonine/homoserine/homoserine lactone efflux protein</fullName>
    </submittedName>
</protein>
<organism evidence="2 3">
    <name type="scientific">Rhizobium paknamense</name>
    <dbReference type="NCBI Taxonomy" id="1206817"/>
    <lineage>
        <taxon>Bacteria</taxon>
        <taxon>Pseudomonadati</taxon>
        <taxon>Pseudomonadota</taxon>
        <taxon>Alphaproteobacteria</taxon>
        <taxon>Hyphomicrobiales</taxon>
        <taxon>Rhizobiaceae</taxon>
        <taxon>Rhizobium/Agrobacterium group</taxon>
        <taxon>Rhizobium</taxon>
    </lineage>
</organism>